<evidence type="ECO:0000256" key="8">
    <source>
        <dbReference type="SAM" id="Phobius"/>
    </source>
</evidence>
<reference evidence="10" key="1">
    <citation type="journal article" date="2019" name="Int. J. Syst. Evol. Microbiol.">
        <title>The Global Catalogue of Microorganisms (GCM) 10K type strain sequencing project: providing services to taxonomists for standard genome sequencing and annotation.</title>
        <authorList>
            <consortium name="The Broad Institute Genomics Platform"/>
            <consortium name="The Broad Institute Genome Sequencing Center for Infectious Disease"/>
            <person name="Wu L."/>
            <person name="Ma J."/>
        </authorList>
    </citation>
    <scope>NUCLEOTIDE SEQUENCE [LARGE SCALE GENOMIC DNA]</scope>
    <source>
        <strain evidence="10">CCUG 59778</strain>
    </source>
</reference>
<comment type="subcellular location">
    <subcellularLocation>
        <location evidence="1">Membrane</location>
        <topology evidence="1">Multi-pass membrane protein</topology>
    </subcellularLocation>
</comment>
<protein>
    <recommendedName>
        <fullName evidence="3">Sodium-dependent dicarboxylate transporter SdcS</fullName>
    </recommendedName>
    <alternativeName>
        <fullName evidence="7">Na(+)/dicarboxylate symporter</fullName>
    </alternativeName>
</protein>
<evidence type="ECO:0000256" key="6">
    <source>
        <dbReference type="ARBA" id="ARBA00023136"/>
    </source>
</evidence>
<gene>
    <name evidence="9" type="ORF">ACFOZY_04065</name>
</gene>
<dbReference type="Proteomes" id="UP001595817">
    <property type="component" value="Unassembled WGS sequence"/>
</dbReference>
<keyword evidence="10" id="KW-1185">Reference proteome</keyword>
<evidence type="ECO:0000256" key="5">
    <source>
        <dbReference type="ARBA" id="ARBA00022989"/>
    </source>
</evidence>
<sequence length="467" mass="50742">MNGKSLFGVVLAVAVFVLMLFGLPDTFSEEAKRMTAIVSFGVILWIFESVPIGLTAIIVLLLMLLFDVGGPELVYSGFASPAVFLIIGGMMIAGAVNRTTLVKRVTYHILHRWGTTSRGLVGSLIIIQQIQAIFIPTTAVRSTLILPVASMMIDTIGAKRDSNLRKLIALGATFGGNISGTAILTAAIGNILTVELVKQFTGVNITYFQWFLYTFPIWLLLVPSIWFLLLKLYPLPTDQRVFPSVQEEMRKKLEELGPLNREEIRCLVILLFIVGLWVTEPLHGFHPSIPALAGAVLMTLPGIGVAHWEDVIKINFGTVLLLGVTLSMGYALTESGAATTISRYLSAEWFLAIMREPLLAIAVVILLAQIFHKVISNVSTAVVTFIPIMVSVAVNAGADPVVIGFTAGLASLHGFMLIVETMPNLLAHGTGLITQRDLLKPGFFATLLSMVIMLIVAATWWKVIGFL</sequence>
<comment type="caution">
    <text evidence="9">The sequence shown here is derived from an EMBL/GenBank/DDBJ whole genome shotgun (WGS) entry which is preliminary data.</text>
</comment>
<feature type="transmembrane region" description="Helical" evidence="8">
    <location>
        <begin position="352"/>
        <end position="371"/>
    </location>
</feature>
<proteinExistence type="inferred from homology"/>
<comment type="similarity">
    <text evidence="2">Belongs to the SLC13A/DASS transporter (TC 2.A.47) family. NADC subfamily.</text>
</comment>
<feature type="transmembrane region" description="Helical" evidence="8">
    <location>
        <begin position="78"/>
        <end position="96"/>
    </location>
</feature>
<feature type="transmembrane region" description="Helical" evidence="8">
    <location>
        <begin position="314"/>
        <end position="332"/>
    </location>
</feature>
<evidence type="ECO:0000256" key="1">
    <source>
        <dbReference type="ARBA" id="ARBA00004141"/>
    </source>
</evidence>
<evidence type="ECO:0000256" key="2">
    <source>
        <dbReference type="ARBA" id="ARBA00006772"/>
    </source>
</evidence>
<evidence type="ECO:0000313" key="10">
    <source>
        <dbReference type="Proteomes" id="UP001595817"/>
    </source>
</evidence>
<dbReference type="PANTHER" id="PTHR10283:SF82">
    <property type="entry name" value="SOLUTE CARRIER FAMILY 13 MEMBER 2"/>
    <property type="match status" value="1"/>
</dbReference>
<keyword evidence="6 8" id="KW-0472">Membrane</keyword>
<feature type="transmembrane region" description="Helical" evidence="8">
    <location>
        <begin position="167"/>
        <end position="188"/>
    </location>
</feature>
<feature type="transmembrane region" description="Helical" evidence="8">
    <location>
        <begin position="208"/>
        <end position="230"/>
    </location>
</feature>
<feature type="transmembrane region" description="Helical" evidence="8">
    <location>
        <begin position="6"/>
        <end position="24"/>
    </location>
</feature>
<dbReference type="NCBIfam" id="TIGR00785">
    <property type="entry name" value="dass"/>
    <property type="match status" value="1"/>
</dbReference>
<evidence type="ECO:0000313" key="9">
    <source>
        <dbReference type="EMBL" id="MFC4409612.1"/>
    </source>
</evidence>
<accession>A0ABV8X5S7</accession>
<keyword evidence="4 8" id="KW-0812">Transmembrane</keyword>
<keyword evidence="5 8" id="KW-1133">Transmembrane helix</keyword>
<dbReference type="EMBL" id="JBHSEC010000003">
    <property type="protein sequence ID" value="MFC4409612.1"/>
    <property type="molecule type" value="Genomic_DNA"/>
</dbReference>
<evidence type="ECO:0000256" key="4">
    <source>
        <dbReference type="ARBA" id="ARBA00022692"/>
    </source>
</evidence>
<feature type="transmembrane region" description="Helical" evidence="8">
    <location>
        <begin position="378"/>
        <end position="396"/>
    </location>
</feature>
<feature type="transmembrane region" description="Helical" evidence="8">
    <location>
        <begin position="402"/>
        <end position="422"/>
    </location>
</feature>
<name>A0ABV8X5S7_9LACT</name>
<dbReference type="Pfam" id="PF00939">
    <property type="entry name" value="Na_sulph_symp"/>
    <property type="match status" value="1"/>
</dbReference>
<feature type="transmembrane region" description="Helical" evidence="8">
    <location>
        <begin position="36"/>
        <end position="66"/>
    </location>
</feature>
<evidence type="ECO:0000256" key="3">
    <source>
        <dbReference type="ARBA" id="ARBA00020150"/>
    </source>
</evidence>
<evidence type="ECO:0000256" key="7">
    <source>
        <dbReference type="ARBA" id="ARBA00031174"/>
    </source>
</evidence>
<feature type="transmembrane region" description="Helical" evidence="8">
    <location>
        <begin position="443"/>
        <end position="461"/>
    </location>
</feature>
<organism evidence="9 10">
    <name type="scientific">Chungangia koreensis</name>
    <dbReference type="NCBI Taxonomy" id="752657"/>
    <lineage>
        <taxon>Bacteria</taxon>
        <taxon>Bacillati</taxon>
        <taxon>Bacillota</taxon>
        <taxon>Bacilli</taxon>
        <taxon>Lactobacillales</taxon>
        <taxon>Chungangia</taxon>
    </lineage>
</organism>
<dbReference type="PANTHER" id="PTHR10283">
    <property type="entry name" value="SOLUTE CARRIER FAMILY 13 MEMBER"/>
    <property type="match status" value="1"/>
</dbReference>
<feature type="transmembrane region" description="Helical" evidence="8">
    <location>
        <begin position="289"/>
        <end position="307"/>
    </location>
</feature>
<feature type="transmembrane region" description="Helical" evidence="8">
    <location>
        <begin position="264"/>
        <end position="283"/>
    </location>
</feature>
<dbReference type="InterPro" id="IPR001898">
    <property type="entry name" value="SLC13A/DASS"/>
</dbReference>